<dbReference type="GO" id="GO:0003723">
    <property type="term" value="F:RNA binding"/>
    <property type="evidence" value="ECO:0007669"/>
    <property type="project" value="UniProtKB-UniRule"/>
</dbReference>
<dbReference type="Proteomes" id="UP000242715">
    <property type="component" value="Unassembled WGS sequence"/>
</dbReference>
<name>A0A2Z6M6I8_TRISU</name>
<dbReference type="PANTHER" id="PTHR23189">
    <property type="entry name" value="RNA RECOGNITION MOTIF-CONTAINING"/>
    <property type="match status" value="1"/>
</dbReference>
<sequence length="166" mass="19314">MDDEKDKQSDTNYQIDIEKIVNGEDTRTSLMIRNIPKGHTSEMLISEINDTQPGTLDFFYLRVKNNDRNKNVGYAFINFVAPSKIVSFYQAFNGKNWDKVESEKVVSLAYARVQGMQALIMEYEMKNPDAMTMDMQFRPTVFLSESQYQEESVQYGKLNIRTHQPE</sequence>
<dbReference type="Gene3D" id="3.30.70.330">
    <property type="match status" value="1"/>
</dbReference>
<proteinExistence type="predicted"/>
<dbReference type="InterPro" id="IPR000504">
    <property type="entry name" value="RRM_dom"/>
</dbReference>
<dbReference type="Pfam" id="PF04059">
    <property type="entry name" value="RRM_2"/>
    <property type="match status" value="1"/>
</dbReference>
<dbReference type="AlphaFoldDB" id="A0A2Z6M6I8"/>
<dbReference type="InterPro" id="IPR007201">
    <property type="entry name" value="Mei2-like_Rrm_C"/>
</dbReference>
<accession>A0A2Z6M6I8</accession>
<evidence type="ECO:0000259" key="3">
    <source>
        <dbReference type="PROSITE" id="PS50102"/>
    </source>
</evidence>
<feature type="domain" description="RRM" evidence="3">
    <location>
        <begin position="28"/>
        <end position="113"/>
    </location>
</feature>
<evidence type="ECO:0000256" key="2">
    <source>
        <dbReference type="PROSITE-ProRule" id="PRU00176"/>
    </source>
</evidence>
<organism evidence="4 5">
    <name type="scientific">Trifolium subterraneum</name>
    <name type="common">Subterranean clover</name>
    <dbReference type="NCBI Taxonomy" id="3900"/>
    <lineage>
        <taxon>Eukaryota</taxon>
        <taxon>Viridiplantae</taxon>
        <taxon>Streptophyta</taxon>
        <taxon>Embryophyta</taxon>
        <taxon>Tracheophyta</taxon>
        <taxon>Spermatophyta</taxon>
        <taxon>Magnoliopsida</taxon>
        <taxon>eudicotyledons</taxon>
        <taxon>Gunneridae</taxon>
        <taxon>Pentapetalae</taxon>
        <taxon>rosids</taxon>
        <taxon>fabids</taxon>
        <taxon>Fabales</taxon>
        <taxon>Fabaceae</taxon>
        <taxon>Papilionoideae</taxon>
        <taxon>50 kb inversion clade</taxon>
        <taxon>NPAAA clade</taxon>
        <taxon>Hologalegina</taxon>
        <taxon>IRL clade</taxon>
        <taxon>Trifolieae</taxon>
        <taxon>Trifolium</taxon>
    </lineage>
</organism>
<dbReference type="SUPFAM" id="SSF54928">
    <property type="entry name" value="RNA-binding domain, RBD"/>
    <property type="match status" value="1"/>
</dbReference>
<evidence type="ECO:0000256" key="1">
    <source>
        <dbReference type="ARBA" id="ARBA00022884"/>
    </source>
</evidence>
<keyword evidence="5" id="KW-1185">Reference proteome</keyword>
<dbReference type="InterPro" id="IPR012677">
    <property type="entry name" value="Nucleotide-bd_a/b_plait_sf"/>
</dbReference>
<evidence type="ECO:0000313" key="4">
    <source>
        <dbReference type="EMBL" id="GAU17629.1"/>
    </source>
</evidence>
<reference evidence="5" key="1">
    <citation type="journal article" date="2017" name="Front. Plant Sci.">
        <title>Climate Clever Clovers: New Paradigm to Reduce the Environmental Footprint of Ruminants by Breeding Low Methanogenic Forages Utilizing Haplotype Variation.</title>
        <authorList>
            <person name="Kaur P."/>
            <person name="Appels R."/>
            <person name="Bayer P.E."/>
            <person name="Keeble-Gagnere G."/>
            <person name="Wang J."/>
            <person name="Hirakawa H."/>
            <person name="Shirasawa K."/>
            <person name="Vercoe P."/>
            <person name="Stefanova K."/>
            <person name="Durmic Z."/>
            <person name="Nichols P."/>
            <person name="Revell C."/>
            <person name="Isobe S.N."/>
            <person name="Edwards D."/>
            <person name="Erskine W."/>
        </authorList>
    </citation>
    <scope>NUCLEOTIDE SEQUENCE [LARGE SCALE GENOMIC DNA]</scope>
    <source>
        <strain evidence="5">cv. Daliak</strain>
    </source>
</reference>
<gene>
    <name evidence="4" type="ORF">TSUD_255040</name>
</gene>
<protein>
    <recommendedName>
        <fullName evidence="3">RRM domain-containing protein</fullName>
    </recommendedName>
</protein>
<keyword evidence="1 2" id="KW-0694">RNA-binding</keyword>
<dbReference type="PROSITE" id="PS50102">
    <property type="entry name" value="RRM"/>
    <property type="match status" value="1"/>
</dbReference>
<dbReference type="InterPro" id="IPR035979">
    <property type="entry name" value="RBD_domain_sf"/>
</dbReference>
<dbReference type="OrthoDB" id="417481at2759"/>
<dbReference type="EMBL" id="DF973174">
    <property type="protein sequence ID" value="GAU17629.1"/>
    <property type="molecule type" value="Genomic_DNA"/>
</dbReference>
<evidence type="ECO:0000313" key="5">
    <source>
        <dbReference type="Proteomes" id="UP000242715"/>
    </source>
</evidence>